<dbReference type="GO" id="GO:0005975">
    <property type="term" value="P:carbohydrate metabolic process"/>
    <property type="evidence" value="ECO:0007669"/>
    <property type="project" value="InterPro"/>
</dbReference>
<dbReference type="PANTHER" id="PTHR43465">
    <property type="entry name" value="DUF1680 DOMAIN PROTEIN (AFU_ORTHOLOGUE AFUA_1G08910)"/>
    <property type="match status" value="1"/>
</dbReference>
<organism evidence="4 5">
    <name type="scientific">Amnibacterium setariae</name>
    <dbReference type="NCBI Taxonomy" id="2306585"/>
    <lineage>
        <taxon>Bacteria</taxon>
        <taxon>Bacillati</taxon>
        <taxon>Actinomycetota</taxon>
        <taxon>Actinomycetes</taxon>
        <taxon>Micrococcales</taxon>
        <taxon>Microbacteriaceae</taxon>
        <taxon>Amnibacterium</taxon>
    </lineage>
</organism>
<gene>
    <name evidence="4" type="ORF">D1781_15725</name>
</gene>
<feature type="domain" description="Non-reducing end beta-L-arabinofuranosidase-like GH127 middle" evidence="2">
    <location>
        <begin position="430"/>
        <end position="513"/>
    </location>
</feature>
<dbReference type="GO" id="GO:0016787">
    <property type="term" value="F:hydrolase activity"/>
    <property type="evidence" value="ECO:0007669"/>
    <property type="project" value="UniProtKB-KW"/>
</dbReference>
<dbReference type="PANTHER" id="PTHR43465:SF2">
    <property type="entry name" value="DUF1680 DOMAIN PROTEIN (AFU_ORTHOLOGUE AFUA_1G08910)"/>
    <property type="match status" value="1"/>
</dbReference>
<sequence length="636" mass="67588">MKERGLVDDVVKGPLSPTAGGTAALRPVGVDGATITGGFWAERLAANAAVSIPQGWDQLHRAGNVGNLERAAGGGTGEAVGDVFADSDVYKWLEAVAWEIARTGDEALLERQRELTRLVAAAQAEDGYLDSVVQLRGIARYSELGWTHELYCAGHLVQAAVAQRRGTGDTALLDVAVRLADHLVATFGPDGSHELDGHPEIETALVELYRETGTRAYLDLAGWFVDARGRGTVAAYGRDSTYFSDRVPVREATTVEGHAVRAVYLAEGAADVAIETGEDELLAAVARQFAAMVGTKQYVTGGLGARWEGEAFGDPYELPSDRAYAESCAAIGGLQWAHRMLVATGDERYADQVERMLLNGMLPGVSLAGGEFFYVNALQVRNGAEPDDQRNPVNGRLGWFSTACCPPNIMRTLSSLGAYVATTGVDGDSLQVHQYVQGTVRGAGLVLDVETDFPRDGRVLVTVRSAPEGEAELGLRVPGWASGATLDGEPVEPGLARRRRLWSAGDRLELVLPTAPRLIAADDRIDGIRDSVAIAAGPLVFAVEQVDLPVGAQVDDLHLDVDAPLRLGGSDAALAAPVVLASGWVHRHVERPEPYAALGGGEDDGVEREPVPIRAVPYFAWANRGADAMRVWIPAG</sequence>
<accession>A0A3A1TUP9</accession>
<name>A0A3A1TUP9_9MICO</name>
<dbReference type="Pfam" id="PF20737">
    <property type="entry name" value="Glyco_hydro127C"/>
    <property type="match status" value="1"/>
</dbReference>
<proteinExistence type="predicted"/>
<evidence type="ECO:0000259" key="3">
    <source>
        <dbReference type="Pfam" id="PF20737"/>
    </source>
</evidence>
<dbReference type="EMBL" id="QXTG01000003">
    <property type="protein sequence ID" value="RIX26654.1"/>
    <property type="molecule type" value="Genomic_DNA"/>
</dbReference>
<evidence type="ECO:0000313" key="4">
    <source>
        <dbReference type="EMBL" id="RIX26654.1"/>
    </source>
</evidence>
<reference evidence="5" key="1">
    <citation type="submission" date="2018-09" db="EMBL/GenBank/DDBJ databases">
        <authorList>
            <person name="Kim I."/>
        </authorList>
    </citation>
    <scope>NUCLEOTIDE SEQUENCE [LARGE SCALE GENOMIC DNA]</scope>
    <source>
        <strain evidence="5">DD4a</strain>
    </source>
</reference>
<feature type="domain" description="Non-reducing end beta-L-arabinofuranosidase-like GH127 catalytic" evidence="1">
    <location>
        <begin position="35"/>
        <end position="417"/>
    </location>
</feature>
<dbReference type="InterPro" id="IPR012878">
    <property type="entry name" value="Beta-AFase-like_GH127_cat"/>
</dbReference>
<protein>
    <submittedName>
        <fullName evidence="4">Glycoside hydrolase family 127 protein</fullName>
    </submittedName>
</protein>
<dbReference type="InterPro" id="IPR049046">
    <property type="entry name" value="Beta-AFase-like_GH127_middle"/>
</dbReference>
<keyword evidence="5" id="KW-1185">Reference proteome</keyword>
<feature type="domain" description="Non-reducing end beta-L-arabinofuranosidase-like GH127 C-terminal" evidence="3">
    <location>
        <begin position="516"/>
        <end position="634"/>
    </location>
</feature>
<evidence type="ECO:0000259" key="1">
    <source>
        <dbReference type="Pfam" id="PF07944"/>
    </source>
</evidence>
<dbReference type="InterPro" id="IPR049049">
    <property type="entry name" value="Beta-AFase-like_GH127_C"/>
</dbReference>
<dbReference type="SUPFAM" id="SSF48208">
    <property type="entry name" value="Six-hairpin glycosidases"/>
    <property type="match status" value="1"/>
</dbReference>
<evidence type="ECO:0000313" key="5">
    <source>
        <dbReference type="Proteomes" id="UP000265742"/>
    </source>
</evidence>
<dbReference type="Pfam" id="PF20736">
    <property type="entry name" value="Glyco_hydro127M"/>
    <property type="match status" value="1"/>
</dbReference>
<comment type="caution">
    <text evidence="4">The sequence shown here is derived from an EMBL/GenBank/DDBJ whole genome shotgun (WGS) entry which is preliminary data.</text>
</comment>
<keyword evidence="4" id="KW-0378">Hydrolase</keyword>
<dbReference type="InterPro" id="IPR008928">
    <property type="entry name" value="6-hairpin_glycosidase_sf"/>
</dbReference>
<dbReference type="Pfam" id="PF07944">
    <property type="entry name" value="Beta-AFase-like_GH127_cat"/>
    <property type="match status" value="1"/>
</dbReference>
<dbReference type="AlphaFoldDB" id="A0A3A1TUP9"/>
<dbReference type="Proteomes" id="UP000265742">
    <property type="component" value="Unassembled WGS sequence"/>
</dbReference>
<evidence type="ECO:0000259" key="2">
    <source>
        <dbReference type="Pfam" id="PF20736"/>
    </source>
</evidence>
<dbReference type="InterPro" id="IPR049174">
    <property type="entry name" value="Beta-AFase-like"/>
</dbReference>
<dbReference type="OrthoDB" id="9757939at2"/>